<dbReference type="SUPFAM" id="SSF52047">
    <property type="entry name" value="RNI-like"/>
    <property type="match status" value="1"/>
</dbReference>
<dbReference type="OMA" id="DEWSIYI"/>
<organism evidence="2 3">
    <name type="scientific">Trametes pubescens</name>
    <name type="common">White-rot fungus</name>
    <dbReference type="NCBI Taxonomy" id="154538"/>
    <lineage>
        <taxon>Eukaryota</taxon>
        <taxon>Fungi</taxon>
        <taxon>Dikarya</taxon>
        <taxon>Basidiomycota</taxon>
        <taxon>Agaricomycotina</taxon>
        <taxon>Agaricomycetes</taxon>
        <taxon>Polyporales</taxon>
        <taxon>Polyporaceae</taxon>
        <taxon>Trametes</taxon>
    </lineage>
</organism>
<sequence>MSLNIDIYLMLMDNLESLSDISALMRSCKTLCALGAKRLLLPGVTIRSDANLVSFSHFMLRDHAARTPHLRRLFLCIELQLLDDDGSGSVYECDPEIIEQEMLKGGRLLSRVLRRATALEHLTIHFCEELLEREESLVDALIALRNVRYLHISSYGLRAHEVVAEINSPLVHIKVDCSSSGGDHVVDIGQTLARHRDTLEKITTWDVNLMAGFISLEEDEDIFFPHVHSLCMRSSLALDLSYLVDAFPNVRSLEVSNVYLDDSSTSDSASHLRDINLATTDIWRGLDYLCGDEWSIYILGLQCPVKRLDVAMDGFGWLDILVANARPTHFVLHCGFAETVRFGASLWELPEALVSVTGSTTHLGLDLCTSLKALDAHVGVIMVRVPPSVSGVTFFALRMSALPLEEDSAYARGDPRYPTAPSLPPATRNMLHDLGGVELQSWVRRMAEAAPTLRYVSFDLEGHAPSCWQICLPEEDLGRIAVVPLDAEEGEAIVRAEGMEWRLREPDPPRFDEEKMVARGIPDEEREWAWDEDCEEITESLEDDSD</sequence>
<reference evidence="2 3" key="1">
    <citation type="submission" date="2016-10" db="EMBL/GenBank/DDBJ databases">
        <title>Genome sequence of the basidiomycete white-rot fungus Trametes pubescens.</title>
        <authorList>
            <person name="Makela M.R."/>
            <person name="Granchi Z."/>
            <person name="Peng M."/>
            <person name="De Vries R.P."/>
            <person name="Grigoriev I."/>
            <person name="Riley R."/>
            <person name="Hilden K."/>
        </authorList>
    </citation>
    <scope>NUCLEOTIDE SEQUENCE [LARGE SCALE GENOMIC DNA]</scope>
    <source>
        <strain evidence="2 3">FBCC735</strain>
    </source>
</reference>
<evidence type="ECO:0008006" key="4">
    <source>
        <dbReference type="Google" id="ProtNLM"/>
    </source>
</evidence>
<evidence type="ECO:0000256" key="1">
    <source>
        <dbReference type="SAM" id="MobiDB-lite"/>
    </source>
</evidence>
<accession>A0A1M2VZG7</accession>
<feature type="compositionally biased region" description="Acidic residues" evidence="1">
    <location>
        <begin position="530"/>
        <end position="546"/>
    </location>
</feature>
<dbReference type="Gene3D" id="3.80.10.10">
    <property type="entry name" value="Ribonuclease Inhibitor"/>
    <property type="match status" value="1"/>
</dbReference>
<dbReference type="OrthoDB" id="2804729at2759"/>
<dbReference type="Proteomes" id="UP000184267">
    <property type="component" value="Unassembled WGS sequence"/>
</dbReference>
<name>A0A1M2VZG7_TRAPU</name>
<dbReference type="EMBL" id="MNAD01000441">
    <property type="protein sequence ID" value="OJT12995.1"/>
    <property type="molecule type" value="Genomic_DNA"/>
</dbReference>
<dbReference type="InterPro" id="IPR032675">
    <property type="entry name" value="LRR_dom_sf"/>
</dbReference>
<comment type="caution">
    <text evidence="2">The sequence shown here is derived from an EMBL/GenBank/DDBJ whole genome shotgun (WGS) entry which is preliminary data.</text>
</comment>
<evidence type="ECO:0000313" key="3">
    <source>
        <dbReference type="Proteomes" id="UP000184267"/>
    </source>
</evidence>
<dbReference type="AlphaFoldDB" id="A0A1M2VZG7"/>
<evidence type="ECO:0000313" key="2">
    <source>
        <dbReference type="EMBL" id="OJT12995.1"/>
    </source>
</evidence>
<gene>
    <name evidence="2" type="ORF">TRAPUB_10472</name>
</gene>
<protein>
    <recommendedName>
        <fullName evidence="4">F-box domain-containing protein</fullName>
    </recommendedName>
</protein>
<proteinExistence type="predicted"/>
<feature type="region of interest" description="Disordered" evidence="1">
    <location>
        <begin position="527"/>
        <end position="546"/>
    </location>
</feature>
<keyword evidence="3" id="KW-1185">Reference proteome</keyword>